<organism evidence="1 2">
    <name type="scientific">Mesorhizobium mediterraneum</name>
    <dbReference type="NCBI Taxonomy" id="43617"/>
    <lineage>
        <taxon>Bacteria</taxon>
        <taxon>Pseudomonadati</taxon>
        <taxon>Pseudomonadota</taxon>
        <taxon>Alphaproteobacteria</taxon>
        <taxon>Hyphomicrobiales</taxon>
        <taxon>Phyllobacteriaceae</taxon>
        <taxon>Mesorhizobium</taxon>
    </lineage>
</organism>
<proteinExistence type="predicted"/>
<evidence type="ECO:0008006" key="3">
    <source>
        <dbReference type="Google" id="ProtNLM"/>
    </source>
</evidence>
<dbReference type="EMBL" id="NPKI01000027">
    <property type="protein sequence ID" value="PAQ00093.1"/>
    <property type="molecule type" value="Genomic_DNA"/>
</dbReference>
<dbReference type="RefSeq" id="WP_095486758.1">
    <property type="nucleotide sequence ID" value="NZ_CP088151.1"/>
</dbReference>
<sequence>MSMFESLGRYGMAIRNAHKRNRSVRALNSLPPEIQRDIGWPVSPREDPQVTFSALLLGSAR</sequence>
<dbReference type="AlphaFoldDB" id="A0AB36R6L6"/>
<protein>
    <recommendedName>
        <fullName evidence="3">DUF1127 domain-containing protein</fullName>
    </recommendedName>
</protein>
<dbReference type="Proteomes" id="UP000216215">
    <property type="component" value="Unassembled WGS sequence"/>
</dbReference>
<keyword evidence="2" id="KW-1185">Reference proteome</keyword>
<name>A0AB36R6L6_9HYPH</name>
<gene>
    <name evidence="1" type="ORF">CIT25_22400</name>
</gene>
<accession>A0AB36R6L6</accession>
<evidence type="ECO:0000313" key="1">
    <source>
        <dbReference type="EMBL" id="PAQ00093.1"/>
    </source>
</evidence>
<reference evidence="2" key="1">
    <citation type="submission" date="2017-08" db="EMBL/GenBank/DDBJ databases">
        <title>Mesorhizobium wenxinae sp. nov., a novel rhizobial species isolated from root nodules of chickpea (Cicer arietinum L.).</title>
        <authorList>
            <person name="Zhang J."/>
        </authorList>
    </citation>
    <scope>NUCLEOTIDE SEQUENCE [LARGE SCALE GENOMIC DNA]</scope>
    <source>
        <strain evidence="2">USDA 3392</strain>
    </source>
</reference>
<evidence type="ECO:0000313" key="2">
    <source>
        <dbReference type="Proteomes" id="UP000216215"/>
    </source>
</evidence>
<comment type="caution">
    <text evidence="1">The sequence shown here is derived from an EMBL/GenBank/DDBJ whole genome shotgun (WGS) entry which is preliminary data.</text>
</comment>